<evidence type="ECO:0000313" key="2">
    <source>
        <dbReference type="Proteomes" id="UP000006461"/>
    </source>
</evidence>
<dbReference type="EMBL" id="FO203431">
    <property type="protein sequence ID" value="CCH88529.1"/>
    <property type="molecule type" value="Genomic_DNA"/>
</dbReference>
<dbReference type="STRING" id="477641.MODMU_3104"/>
<evidence type="ECO:0000313" key="1">
    <source>
        <dbReference type="EMBL" id="CCH88529.1"/>
    </source>
</evidence>
<evidence type="ECO:0008006" key="3">
    <source>
        <dbReference type="Google" id="ProtNLM"/>
    </source>
</evidence>
<dbReference type="SUPFAM" id="SSF52540">
    <property type="entry name" value="P-loop containing nucleoside triphosphate hydrolases"/>
    <property type="match status" value="1"/>
</dbReference>
<protein>
    <recommendedName>
        <fullName evidence="3">ATP-binding protein</fullName>
    </recommendedName>
</protein>
<dbReference type="AlphaFoldDB" id="I4EYR6"/>
<accession>I4EYR6</accession>
<gene>
    <name evidence="1" type="ordered locus">MODMU_3104</name>
</gene>
<name>I4EYR6_MODI5</name>
<reference evidence="1 2" key="1">
    <citation type="journal article" date="2012" name="J. Bacteriol.">
        <title>Genome Sequence of Radiation-Resistant Modestobacter marinus Strain BC501, a Representative Actinobacterium That Thrives on Calcareous Stone Surfaces.</title>
        <authorList>
            <person name="Normand P."/>
            <person name="Gury J."/>
            <person name="Pujic P."/>
            <person name="Chouaia B."/>
            <person name="Crotti E."/>
            <person name="Brusetti L."/>
            <person name="Daffonchio D."/>
            <person name="Vacherie B."/>
            <person name="Barbe V."/>
            <person name="Medigue C."/>
            <person name="Calteau A."/>
            <person name="Ghodhbane-Gtari F."/>
            <person name="Essoussi I."/>
            <person name="Nouioui I."/>
            <person name="Abbassi-Ghozzi I."/>
            <person name="Gtari M."/>
        </authorList>
    </citation>
    <scope>NUCLEOTIDE SEQUENCE [LARGE SCALE GENOMIC DNA]</scope>
    <source>
        <strain evidence="2">BC 501</strain>
    </source>
</reference>
<dbReference type="eggNOG" id="COG3451">
    <property type="taxonomic scope" value="Bacteria"/>
</dbReference>
<sequence length="500" mass="53328">MAQLVSDFGHQLPPLLPSPVRSADADPFASLVGRRGRTGQAAGWTAVPAPLAVYRMTSEQVGGVWPLIAGDGLPPAGAMLGIDYLSGGAFSADPIGWTLDNVAGVTNPNMIFFGAPGRGKSGTVKMFALRQMAYGYRTLVLGDVKDEYEPLCRALQVQPHAVGHGLPARINPLDFGPLGNDWTRLPRAEAQRRAAMVFSRWLLLIRGLVGSQHVPFGPTAETAVGLVLRDLTGYTDGADRMREITIPQLWQALRAPSAELVDACRYADRQHFLDETRPVRDALGALVTGHLAGLFDAPTTVSVDWRAPIQSLSLSRLDPLGDEAVGVALTCLNSWGRAMTQLAEPGDLRIVIRDECWKQMRLGTDAVKSLDADLRLSRNDGCIQVVIAHKPSDMLTVGDAGSQAVAIAKDLLHLCATKVLLGQDDQIGDELSDLLGLSPMAEQIVTDWAAAARGRALWLVGSHVAKVQTVRTSLDVALTDTNDAITAPATGAVPASTEAR</sequence>
<dbReference type="Proteomes" id="UP000006461">
    <property type="component" value="Chromosome"/>
</dbReference>
<proteinExistence type="predicted"/>
<dbReference type="OMA" id="IVIRDEC"/>
<organism evidence="1 2">
    <name type="scientific">Modestobacter italicus (strain DSM 44449 / CECT 9708 / BC 501)</name>
    <dbReference type="NCBI Taxonomy" id="2732864"/>
    <lineage>
        <taxon>Bacteria</taxon>
        <taxon>Bacillati</taxon>
        <taxon>Actinomycetota</taxon>
        <taxon>Actinomycetes</taxon>
        <taxon>Geodermatophilales</taxon>
        <taxon>Geodermatophilaceae</taxon>
        <taxon>Modestobacter</taxon>
    </lineage>
</organism>
<dbReference type="PATRIC" id="fig|477641.3.peg.2948"/>
<dbReference type="KEGG" id="mmar:MODMU_3104"/>
<dbReference type="InterPro" id="IPR027417">
    <property type="entry name" value="P-loop_NTPase"/>
</dbReference>
<dbReference type="HOGENOM" id="CLU_024859_2_0_11"/>
<dbReference type="OrthoDB" id="9804380at2"/>
<keyword evidence="2" id="KW-1185">Reference proteome</keyword>
<dbReference type="Gene3D" id="3.40.50.300">
    <property type="entry name" value="P-loop containing nucleotide triphosphate hydrolases"/>
    <property type="match status" value="2"/>
</dbReference>